<dbReference type="EMBL" id="CP016440">
    <property type="protein sequence ID" value="ANY18008.1"/>
    <property type="molecule type" value="Genomic_DNA"/>
</dbReference>
<proteinExistence type="predicted"/>
<organism evidence="1 2">
    <name type="scientific">Bordetella pseudohinzii</name>
    <dbReference type="NCBI Taxonomy" id="1331258"/>
    <lineage>
        <taxon>Bacteria</taxon>
        <taxon>Pseudomonadati</taxon>
        <taxon>Pseudomonadota</taxon>
        <taxon>Betaproteobacteria</taxon>
        <taxon>Burkholderiales</taxon>
        <taxon>Alcaligenaceae</taxon>
        <taxon>Bordetella</taxon>
    </lineage>
</organism>
<gene>
    <name evidence="1" type="ORF">BBN53_20225</name>
</gene>
<evidence type="ECO:0000313" key="1">
    <source>
        <dbReference type="EMBL" id="ANY18008.1"/>
    </source>
</evidence>
<evidence type="ECO:0000313" key="2">
    <source>
        <dbReference type="Proteomes" id="UP000092950"/>
    </source>
</evidence>
<keyword evidence="2" id="KW-1185">Reference proteome</keyword>
<dbReference type="Proteomes" id="UP000092950">
    <property type="component" value="Chromosome"/>
</dbReference>
<reference evidence="1 2" key="1">
    <citation type="submission" date="2016-07" db="EMBL/GenBank/DDBJ databases">
        <title>Complete genome sequences of Bordetella pseudohinzii.</title>
        <authorList>
            <person name="Spilker T."/>
            <person name="Darrah R."/>
            <person name="LiPuma J.J."/>
        </authorList>
    </citation>
    <scope>NUCLEOTIDE SEQUENCE [LARGE SCALE GENOMIC DNA]</scope>
    <source>
        <strain evidence="1 2">HI4681</strain>
    </source>
</reference>
<protein>
    <submittedName>
        <fullName evidence="1">Uncharacterized protein</fullName>
    </submittedName>
</protein>
<sequence>MVRDAFDPPAGLLARRARRRTRDTSEFNPLLFTALAAGDAAVFVNGWDSSLGMVIRPFSM</sequence>
<accession>A0ABM6DJF4</accession>
<name>A0ABM6DJF4_9BORD</name>